<evidence type="ECO:0000256" key="4">
    <source>
        <dbReference type="ARBA" id="ARBA00022833"/>
    </source>
</evidence>
<dbReference type="InterPro" id="IPR001915">
    <property type="entry name" value="Peptidase_M48"/>
</dbReference>
<name>A0A942SZP8_9BACI</name>
<evidence type="ECO:0000256" key="5">
    <source>
        <dbReference type="ARBA" id="ARBA00023049"/>
    </source>
</evidence>
<gene>
    <name evidence="9" type="ORF">KHB02_14510</name>
</gene>
<evidence type="ECO:0000313" key="9">
    <source>
        <dbReference type="EMBL" id="MBS4182608.1"/>
    </source>
</evidence>
<comment type="similarity">
    <text evidence="6">Belongs to the peptidase M48 family.</text>
</comment>
<keyword evidence="7" id="KW-0812">Transmembrane</keyword>
<feature type="transmembrane region" description="Helical" evidence="7">
    <location>
        <begin position="6"/>
        <end position="24"/>
    </location>
</feature>
<dbReference type="GO" id="GO:0006508">
    <property type="term" value="P:proteolysis"/>
    <property type="evidence" value="ECO:0007669"/>
    <property type="project" value="UniProtKB-KW"/>
</dbReference>
<organism evidence="9">
    <name type="scientific">Neobacillus citreus</name>
    <dbReference type="NCBI Taxonomy" id="2833578"/>
    <lineage>
        <taxon>Bacteria</taxon>
        <taxon>Bacillati</taxon>
        <taxon>Bacillota</taxon>
        <taxon>Bacilli</taxon>
        <taxon>Bacillales</taxon>
        <taxon>Bacillaceae</taxon>
        <taxon>Neobacillus</taxon>
    </lineage>
</organism>
<dbReference type="Gene3D" id="3.30.2010.10">
    <property type="entry name" value="Metalloproteases ('zincins'), catalytic domain"/>
    <property type="match status" value="1"/>
</dbReference>
<sequence length="257" mass="26573">MVVAGVVLIALALAVVVLAPRVLTRSAWTIDLPRTALVCWSVAVLLGVVGFVVGTTLVVLADRPLSDPFRFGESPTHGLNVGVALLAVLAFVVAVRVRPGPEHEAVRRAMRSGAAPHREIDGTPVAVVDAEHALACAVPGRSGGVLVSTGLADRLTTDELEAVVAHERAHLTQRHAVAVGIAESIERAVPWVPGARAMARSTRVLVEFAADDAAVRRVGRDALRRAVLVADGTSALGAVRASRLGHRDAGTGVGGQG</sequence>
<protein>
    <submittedName>
        <fullName evidence="9">M56 family metallopeptidase</fullName>
    </submittedName>
</protein>
<keyword evidence="7" id="KW-1133">Transmembrane helix</keyword>
<dbReference type="EMBL" id="JAGYPE010000002">
    <property type="protein sequence ID" value="MBS4182608.1"/>
    <property type="molecule type" value="Genomic_DNA"/>
</dbReference>
<keyword evidence="2" id="KW-0479">Metal-binding</keyword>
<keyword evidence="4 6" id="KW-0862">Zinc</keyword>
<dbReference type="PANTHER" id="PTHR34978">
    <property type="entry name" value="POSSIBLE SENSOR-TRANSDUCER PROTEIN BLAR"/>
    <property type="match status" value="1"/>
</dbReference>
<reference evidence="9" key="1">
    <citation type="submission" date="2021-05" db="EMBL/GenBank/DDBJ databases">
        <title>Novel Bacillus species.</title>
        <authorList>
            <person name="Liu G."/>
        </authorList>
    </citation>
    <scope>NUCLEOTIDE SEQUENCE</scope>
    <source>
        <strain evidence="9">FJAT-50051</strain>
    </source>
</reference>
<dbReference type="InterPro" id="IPR052173">
    <property type="entry name" value="Beta-lactam_resp_regulator"/>
</dbReference>
<comment type="cofactor">
    <cofactor evidence="6">
        <name>Zn(2+)</name>
        <dbReference type="ChEBI" id="CHEBI:29105"/>
    </cofactor>
    <text evidence="6">Binds 1 zinc ion per subunit.</text>
</comment>
<dbReference type="CDD" id="cd07326">
    <property type="entry name" value="M56_BlaR1_MecR1_like"/>
    <property type="match status" value="1"/>
</dbReference>
<evidence type="ECO:0000256" key="3">
    <source>
        <dbReference type="ARBA" id="ARBA00022801"/>
    </source>
</evidence>
<accession>A0A942SZP8</accession>
<keyword evidence="7" id="KW-0472">Membrane</keyword>
<keyword evidence="5 6" id="KW-0482">Metalloprotease</keyword>
<keyword evidence="3 6" id="KW-0378">Hydrolase</keyword>
<dbReference type="AlphaFoldDB" id="A0A942SZP8"/>
<evidence type="ECO:0000256" key="2">
    <source>
        <dbReference type="ARBA" id="ARBA00022723"/>
    </source>
</evidence>
<feature type="transmembrane region" description="Helical" evidence="7">
    <location>
        <begin position="36"/>
        <end position="59"/>
    </location>
</feature>
<feature type="domain" description="Peptidase M48" evidence="8">
    <location>
        <begin position="103"/>
        <end position="181"/>
    </location>
</feature>
<feature type="transmembrane region" description="Helical" evidence="7">
    <location>
        <begin position="79"/>
        <end position="97"/>
    </location>
</feature>
<dbReference type="GO" id="GO:0046872">
    <property type="term" value="F:metal ion binding"/>
    <property type="evidence" value="ECO:0007669"/>
    <property type="project" value="UniProtKB-KW"/>
</dbReference>
<evidence type="ECO:0000256" key="1">
    <source>
        <dbReference type="ARBA" id="ARBA00022670"/>
    </source>
</evidence>
<evidence type="ECO:0000256" key="7">
    <source>
        <dbReference type="SAM" id="Phobius"/>
    </source>
</evidence>
<dbReference type="Pfam" id="PF01435">
    <property type="entry name" value="Peptidase_M48"/>
    <property type="match status" value="1"/>
</dbReference>
<proteinExistence type="inferred from homology"/>
<comment type="caution">
    <text evidence="9">The sequence shown here is derived from an EMBL/GenBank/DDBJ whole genome shotgun (WGS) entry which is preliminary data.</text>
</comment>
<evidence type="ECO:0000259" key="8">
    <source>
        <dbReference type="Pfam" id="PF01435"/>
    </source>
</evidence>
<evidence type="ECO:0000256" key="6">
    <source>
        <dbReference type="RuleBase" id="RU003983"/>
    </source>
</evidence>
<dbReference type="GO" id="GO:0004222">
    <property type="term" value="F:metalloendopeptidase activity"/>
    <property type="evidence" value="ECO:0007669"/>
    <property type="project" value="InterPro"/>
</dbReference>
<dbReference type="PANTHER" id="PTHR34978:SF3">
    <property type="entry name" value="SLR0241 PROTEIN"/>
    <property type="match status" value="1"/>
</dbReference>
<keyword evidence="1 6" id="KW-0645">Protease</keyword>